<proteinExistence type="predicted"/>
<organism evidence="1 2">
    <name type="scientific">Desulfosporosinus fructosivorans</name>
    <dbReference type="NCBI Taxonomy" id="2018669"/>
    <lineage>
        <taxon>Bacteria</taxon>
        <taxon>Bacillati</taxon>
        <taxon>Bacillota</taxon>
        <taxon>Clostridia</taxon>
        <taxon>Eubacteriales</taxon>
        <taxon>Desulfitobacteriaceae</taxon>
        <taxon>Desulfosporosinus</taxon>
    </lineage>
</organism>
<gene>
    <name evidence="1" type="ORF">E4K67_11910</name>
</gene>
<name>A0A4Z0R7V0_9FIRM</name>
<dbReference type="AlphaFoldDB" id="A0A4Z0R7V0"/>
<accession>A0A4Z0R7V0</accession>
<protein>
    <submittedName>
        <fullName evidence="1">Uncharacterized protein</fullName>
    </submittedName>
</protein>
<comment type="caution">
    <text evidence="1">The sequence shown here is derived from an EMBL/GenBank/DDBJ whole genome shotgun (WGS) entry which is preliminary data.</text>
</comment>
<dbReference type="RefSeq" id="WP_135546835.1">
    <property type="nucleotide sequence ID" value="NZ_SPQQ01000003.1"/>
</dbReference>
<dbReference type="Proteomes" id="UP000298460">
    <property type="component" value="Unassembled WGS sequence"/>
</dbReference>
<evidence type="ECO:0000313" key="2">
    <source>
        <dbReference type="Proteomes" id="UP000298460"/>
    </source>
</evidence>
<keyword evidence="2" id="KW-1185">Reference proteome</keyword>
<sequence>MIILYLDSNNALNKRNPIQIAADAVVGVALTVVTRTSVGIKGAQYVDEKFNEKRKEKKTEKIESLKPYMDHCGNTELLDSSVNGVSKYIAATNNTIELLKVGNYFYTNLPE</sequence>
<evidence type="ECO:0000313" key="1">
    <source>
        <dbReference type="EMBL" id="TGE38614.1"/>
    </source>
</evidence>
<reference evidence="1 2" key="1">
    <citation type="submission" date="2019-03" db="EMBL/GenBank/DDBJ databases">
        <title>Draft Genome Sequence of Desulfosporosinus fructosivorans Strain 63.6F, Isolated from Marine Sediment in the Baltic Sea.</title>
        <authorList>
            <person name="Hausmann B."/>
            <person name="Vandieken V."/>
            <person name="Pjevac P."/>
            <person name="Schreck K."/>
            <person name="Herbold C.W."/>
            <person name="Loy A."/>
        </authorList>
    </citation>
    <scope>NUCLEOTIDE SEQUENCE [LARGE SCALE GENOMIC DNA]</scope>
    <source>
        <strain evidence="1 2">63.6F</strain>
    </source>
</reference>
<dbReference type="EMBL" id="SPQQ01000003">
    <property type="protein sequence ID" value="TGE38614.1"/>
    <property type="molecule type" value="Genomic_DNA"/>
</dbReference>